<evidence type="ECO:0000313" key="2">
    <source>
        <dbReference type="EMBL" id="QCN98106.1"/>
    </source>
</evidence>
<dbReference type="InterPro" id="IPR044855">
    <property type="entry name" value="CoA-Trfase_III_dom3_sf"/>
</dbReference>
<sequence>MPGPLSHVRVLELSRVLAGPWAAQTLADLGADVIKVERPGAGDDTRAWGPPWAGEESAYFLSTNRGKRSITIDFERPEGQELVRKLAAQADVVIENFKVGGLVKYGLDYDSLKAINPGLVYCSITGFGQDGPYAKRAGYDFMIQGMGGLMSITGQPDAEAGGGPVKVGVAVTDVFTGLYATIGVLGALAHRDRTGEGQWVNLALLDVQVAVLANQAMNYLVGGKAPQRLGNAHPNIVPYQAFATLDGHIILAVGNDGQFAKFCQVAGRPELAQDPRYATNPARVANRKELVPILELLLEQRTSRDWLSALEAVGVPCGPINDVSQVFADPHVQARNIHQDLPHPTAGTVPTVASPIRYSATPIEHTVAPPTLGQHTDAVLEGALGLCAADIAALREKGVV</sequence>
<dbReference type="Proteomes" id="UP000298595">
    <property type="component" value="Plasmid p1"/>
</dbReference>
<dbReference type="PANTHER" id="PTHR48207">
    <property type="entry name" value="SUCCINATE--HYDROXYMETHYLGLUTARATE COA-TRANSFERASE"/>
    <property type="match status" value="1"/>
</dbReference>
<dbReference type="PANTHER" id="PTHR48207:SF3">
    <property type="entry name" value="SUCCINATE--HYDROXYMETHYLGLUTARATE COA-TRANSFERASE"/>
    <property type="match status" value="1"/>
</dbReference>
<dbReference type="SUPFAM" id="SSF89796">
    <property type="entry name" value="CoA-transferase family III (CaiB/BaiF)"/>
    <property type="match status" value="1"/>
</dbReference>
<proteinExistence type="predicted"/>
<dbReference type="AlphaFoldDB" id="A0A4D8PIJ9"/>
<dbReference type="Pfam" id="PF02515">
    <property type="entry name" value="CoA_transf_3"/>
    <property type="match status" value="1"/>
</dbReference>
<dbReference type="Gene3D" id="3.30.1540.10">
    <property type="entry name" value="formyl-coa transferase, domain 3"/>
    <property type="match status" value="1"/>
</dbReference>
<reference evidence="2 3" key="1">
    <citation type="submission" date="2018-09" db="EMBL/GenBank/DDBJ databases">
        <title>Whole genome based analysis of evolution and adaptive divergence in Indian and Brazilian strains of Azospirillum brasilense.</title>
        <authorList>
            <person name="Singh C."/>
            <person name="Tripathi A.K."/>
        </authorList>
    </citation>
    <scope>NUCLEOTIDE SEQUENCE [LARGE SCALE GENOMIC DNA]</scope>
    <source>
        <strain evidence="2 3">MTCC4035</strain>
        <plasmid evidence="2 3">p1</plasmid>
    </source>
</reference>
<dbReference type="EMBL" id="CP032322">
    <property type="protein sequence ID" value="QCN98106.1"/>
    <property type="molecule type" value="Genomic_DNA"/>
</dbReference>
<keyword evidence="2" id="KW-0614">Plasmid</keyword>
<dbReference type="InterPro" id="IPR003673">
    <property type="entry name" value="CoA-Trfase_fam_III"/>
</dbReference>
<protein>
    <submittedName>
        <fullName evidence="2">CoA transferase</fullName>
    </submittedName>
</protein>
<gene>
    <name evidence="2" type="ORF">D3093_22070</name>
</gene>
<keyword evidence="1 2" id="KW-0808">Transferase</keyword>
<dbReference type="InterPro" id="IPR023606">
    <property type="entry name" value="CoA-Trfase_III_dom_1_sf"/>
</dbReference>
<name>A0A4D8PIJ9_9PROT</name>
<dbReference type="InterPro" id="IPR050483">
    <property type="entry name" value="CoA-transferase_III_domain"/>
</dbReference>
<evidence type="ECO:0000313" key="3">
    <source>
        <dbReference type="Proteomes" id="UP000298595"/>
    </source>
</evidence>
<accession>A0A4D8PIJ9</accession>
<organism evidence="2 3">
    <name type="scientific">Azospirillum argentinense</name>
    <dbReference type="NCBI Taxonomy" id="2970906"/>
    <lineage>
        <taxon>Bacteria</taxon>
        <taxon>Pseudomonadati</taxon>
        <taxon>Pseudomonadota</taxon>
        <taxon>Alphaproteobacteria</taxon>
        <taxon>Rhodospirillales</taxon>
        <taxon>Azospirillaceae</taxon>
        <taxon>Azospirillum</taxon>
    </lineage>
</organism>
<dbReference type="RefSeq" id="WP_137117226.1">
    <property type="nucleotide sequence ID" value="NZ_CP032322.1"/>
</dbReference>
<dbReference type="Gene3D" id="3.40.50.10540">
    <property type="entry name" value="Crotonobetainyl-coa:carnitine coa-transferase, domain 1"/>
    <property type="match status" value="1"/>
</dbReference>
<dbReference type="KEGG" id="aare:D3093_22070"/>
<dbReference type="GO" id="GO:0008410">
    <property type="term" value="F:CoA-transferase activity"/>
    <property type="evidence" value="ECO:0007669"/>
    <property type="project" value="TreeGrafter"/>
</dbReference>
<geneLocation type="plasmid" evidence="2 3">
    <name>p1</name>
</geneLocation>
<evidence type="ECO:0000256" key="1">
    <source>
        <dbReference type="ARBA" id="ARBA00022679"/>
    </source>
</evidence>